<protein>
    <submittedName>
        <fullName evidence="1">Uncharacterized protein</fullName>
    </submittedName>
</protein>
<evidence type="ECO:0000313" key="1">
    <source>
        <dbReference type="EMBL" id="MFD2216585.1"/>
    </source>
</evidence>
<proteinExistence type="predicted"/>
<gene>
    <name evidence="1" type="ORF">ACFSKK_23200</name>
</gene>
<comment type="caution">
    <text evidence="1">The sequence shown here is derived from an EMBL/GenBank/DDBJ whole genome shotgun (WGS) entry which is preliminary data.</text>
</comment>
<dbReference type="EMBL" id="JBHUIK010000007">
    <property type="protein sequence ID" value="MFD2216585.1"/>
    <property type="molecule type" value="Genomic_DNA"/>
</dbReference>
<dbReference type="Proteomes" id="UP001597318">
    <property type="component" value="Unassembled WGS sequence"/>
</dbReference>
<evidence type="ECO:0000313" key="2">
    <source>
        <dbReference type="Proteomes" id="UP001597318"/>
    </source>
</evidence>
<reference evidence="2" key="1">
    <citation type="journal article" date="2019" name="Int. J. Syst. Evol. Microbiol.">
        <title>The Global Catalogue of Microorganisms (GCM) 10K type strain sequencing project: providing services to taxonomists for standard genome sequencing and annotation.</title>
        <authorList>
            <consortium name="The Broad Institute Genomics Platform"/>
            <consortium name="The Broad Institute Genome Sequencing Center for Infectious Disease"/>
            <person name="Wu L."/>
            <person name="Ma J."/>
        </authorList>
    </citation>
    <scope>NUCLEOTIDE SEQUENCE [LARGE SCALE GENOMIC DNA]</scope>
    <source>
        <strain evidence="2">CGMCC 1.15474</strain>
    </source>
</reference>
<keyword evidence="2" id="KW-1185">Reference proteome</keyword>
<dbReference type="RefSeq" id="WP_247347396.1">
    <property type="nucleotide sequence ID" value="NZ_CP095551.1"/>
</dbReference>
<organism evidence="1 2">
    <name type="scientific">Metabacillus endolithicus</name>
    <dbReference type="NCBI Taxonomy" id="1535204"/>
    <lineage>
        <taxon>Bacteria</taxon>
        <taxon>Bacillati</taxon>
        <taxon>Bacillota</taxon>
        <taxon>Bacilli</taxon>
        <taxon>Bacillales</taxon>
        <taxon>Bacillaceae</taxon>
        <taxon>Metabacillus</taxon>
    </lineage>
</organism>
<accession>A0ABW5C6K9</accession>
<name>A0ABW5C6K9_9BACI</name>
<sequence>MVIGAGVYLLFFKTNSADIAQGKELMNVLDESLVHSSDEEHNHNHDHNEAGYDYDVEIIEEFQSVGNTIDFMAATLIEEEREYFSSLFLPENLSKSMFEYSDDPSSEDVILQIIREINREGKLIEVNWESHMAEGKSFSRDDQDINLQLIYNDNKISTAKIDLQLVGTDHFNSERIYYISNSPKNFVDQVKENLKGL</sequence>